<dbReference type="PANTHER" id="PTHR11017">
    <property type="entry name" value="LEUCINE-RICH REPEAT-CONTAINING PROTEIN"/>
    <property type="match status" value="1"/>
</dbReference>
<gene>
    <name evidence="3" type="ORF">GA_TR17940_c0_g1_i1_g.57481</name>
</gene>
<reference evidence="3" key="1">
    <citation type="submission" date="2016-07" db="EMBL/GenBank/DDBJ databases">
        <title>De novo transcriptome assembly of four accessions of the metal hyperaccumulator plant Noccaea caerulescens.</title>
        <authorList>
            <person name="Blande D."/>
            <person name="Halimaa P."/>
            <person name="Tervahauta A.I."/>
            <person name="Aarts M.G."/>
            <person name="Karenlampi S.O."/>
        </authorList>
    </citation>
    <scope>NUCLEOTIDE SEQUENCE</scope>
</reference>
<proteinExistence type="predicted"/>
<organism evidence="3">
    <name type="scientific">Noccaea caerulescens</name>
    <name type="common">Alpine penny-cress</name>
    <name type="synonym">Thlaspi caerulescens</name>
    <dbReference type="NCBI Taxonomy" id="107243"/>
    <lineage>
        <taxon>Eukaryota</taxon>
        <taxon>Viridiplantae</taxon>
        <taxon>Streptophyta</taxon>
        <taxon>Embryophyta</taxon>
        <taxon>Tracheophyta</taxon>
        <taxon>Spermatophyta</taxon>
        <taxon>Magnoliopsida</taxon>
        <taxon>eudicotyledons</taxon>
        <taxon>Gunneridae</taxon>
        <taxon>Pentapetalae</taxon>
        <taxon>rosids</taxon>
        <taxon>malvids</taxon>
        <taxon>Brassicales</taxon>
        <taxon>Brassicaceae</taxon>
        <taxon>Coluteocarpeae</taxon>
        <taxon>Noccaea</taxon>
    </lineage>
</organism>
<feature type="domain" description="TIR" evidence="2">
    <location>
        <begin position="3"/>
        <end position="168"/>
    </location>
</feature>
<keyword evidence="1" id="KW-0520">NAD</keyword>
<name>A0A1J3CJ06_NOCCA</name>
<sequence length="385" mass="43899">MSKKYDVFLSFRGLDTRRSFISFLYKELVRRNIRTFKDDNELKCGRKISPELVRAIEESRYAVVVVSANYAGSSWCLEELVKIMEFVKNGSLTVMPIFYGVDPSHLRRQIGEVAEQFEKHESREDQQKVLSWRQALTNLASFSGDCAWKWDDDSKMVDGIADRISKKLMMITQTTRSGSTLVGINRHMKALHKLLDLNSNKSVRVVGIWARGGSCRSALAKFVYQNISQHFESHCFLENVKKIAKGRHMSHLHEEFLTKVQGKYLSKSRVKNQKVLLVADDLNKLEQLDALAEDFNCFGPGSVVIITTQDKQLFVSAGIKNVYEVELLRFQKVRQLIRQVAFKERSIAAVFKSVCRRPTSLALEWSGFRRGKSGSGSGKVLDSIL</sequence>
<dbReference type="PROSITE" id="PS50104">
    <property type="entry name" value="TIR"/>
    <property type="match status" value="1"/>
</dbReference>
<dbReference type="EMBL" id="GEVI01028028">
    <property type="protein sequence ID" value="JAU04292.1"/>
    <property type="molecule type" value="Transcribed_RNA"/>
</dbReference>
<accession>A0A1J3CJ06</accession>
<evidence type="ECO:0000256" key="1">
    <source>
        <dbReference type="ARBA" id="ARBA00023027"/>
    </source>
</evidence>
<dbReference type="AlphaFoldDB" id="A0A1J3CJ06"/>
<evidence type="ECO:0000313" key="3">
    <source>
        <dbReference type="EMBL" id="JAU04292.1"/>
    </source>
</evidence>
<dbReference type="GO" id="GO:0043531">
    <property type="term" value="F:ADP binding"/>
    <property type="evidence" value="ECO:0007669"/>
    <property type="project" value="InterPro"/>
</dbReference>
<protein>
    <submittedName>
        <fullName evidence="3">Toll/interleukin-1 receptor-like protein</fullName>
    </submittedName>
</protein>
<dbReference type="SUPFAM" id="SSF52540">
    <property type="entry name" value="P-loop containing nucleoside triphosphate hydrolases"/>
    <property type="match status" value="1"/>
</dbReference>
<dbReference type="InterPro" id="IPR035897">
    <property type="entry name" value="Toll_tir_struct_dom_sf"/>
</dbReference>
<dbReference type="Gene3D" id="3.40.50.300">
    <property type="entry name" value="P-loop containing nucleotide triphosphate hydrolases"/>
    <property type="match status" value="1"/>
</dbReference>
<dbReference type="InterPro" id="IPR002182">
    <property type="entry name" value="NB-ARC"/>
</dbReference>
<dbReference type="InterPro" id="IPR044974">
    <property type="entry name" value="Disease_R_plants"/>
</dbReference>
<dbReference type="SUPFAM" id="SSF52200">
    <property type="entry name" value="Toll/Interleukin receptor TIR domain"/>
    <property type="match status" value="1"/>
</dbReference>
<dbReference type="Pfam" id="PF01582">
    <property type="entry name" value="TIR"/>
    <property type="match status" value="1"/>
</dbReference>
<dbReference type="GO" id="GO:0006952">
    <property type="term" value="P:defense response"/>
    <property type="evidence" value="ECO:0007669"/>
    <property type="project" value="InterPro"/>
</dbReference>
<dbReference type="InterPro" id="IPR000157">
    <property type="entry name" value="TIR_dom"/>
</dbReference>
<dbReference type="SMART" id="SM00255">
    <property type="entry name" value="TIR"/>
    <property type="match status" value="1"/>
</dbReference>
<dbReference type="InterPro" id="IPR027417">
    <property type="entry name" value="P-loop_NTPase"/>
</dbReference>
<dbReference type="FunFam" id="3.40.50.10140:FF:000007">
    <property type="entry name" value="Disease resistance protein (TIR-NBS-LRR class)"/>
    <property type="match status" value="1"/>
</dbReference>
<dbReference type="GO" id="GO:0007165">
    <property type="term" value="P:signal transduction"/>
    <property type="evidence" value="ECO:0007669"/>
    <property type="project" value="InterPro"/>
</dbReference>
<evidence type="ECO:0000259" key="2">
    <source>
        <dbReference type="PROSITE" id="PS50104"/>
    </source>
</evidence>
<dbReference type="Pfam" id="PF00931">
    <property type="entry name" value="NB-ARC"/>
    <property type="match status" value="1"/>
</dbReference>
<dbReference type="PANTHER" id="PTHR11017:SF570">
    <property type="entry name" value="DISEASE RESISTANCE PROTEIN (TIR-NBS CLASS)-RELATED"/>
    <property type="match status" value="1"/>
</dbReference>
<keyword evidence="3" id="KW-0675">Receptor</keyword>
<dbReference type="Gene3D" id="3.40.50.10140">
    <property type="entry name" value="Toll/interleukin-1 receptor homology (TIR) domain"/>
    <property type="match status" value="1"/>
</dbReference>